<dbReference type="SUPFAM" id="SSF101801">
    <property type="entry name" value="Surface presentation of antigens (SPOA)"/>
    <property type="match status" value="1"/>
</dbReference>
<keyword evidence="4" id="KW-1185">Reference proteome</keyword>
<dbReference type="Proteomes" id="UP000238801">
    <property type="component" value="Unassembled WGS sequence"/>
</dbReference>
<protein>
    <submittedName>
        <fullName evidence="3">Type III flagellar switch regulator (C-ring) FliN</fullName>
    </submittedName>
</protein>
<feature type="compositionally biased region" description="Basic and acidic residues" evidence="1">
    <location>
        <begin position="298"/>
        <end position="309"/>
    </location>
</feature>
<name>A0A2T0X7G5_9RHOB</name>
<gene>
    <name evidence="3" type="ORF">BCF33_0469</name>
</gene>
<evidence type="ECO:0000256" key="1">
    <source>
        <dbReference type="SAM" id="MobiDB-lite"/>
    </source>
</evidence>
<dbReference type="Gene3D" id="2.30.330.10">
    <property type="entry name" value="SpoA-like"/>
    <property type="match status" value="1"/>
</dbReference>
<organism evidence="3 4">
    <name type="scientific">Hasllibacter halocynthiae</name>
    <dbReference type="NCBI Taxonomy" id="595589"/>
    <lineage>
        <taxon>Bacteria</taxon>
        <taxon>Pseudomonadati</taxon>
        <taxon>Pseudomonadota</taxon>
        <taxon>Alphaproteobacteria</taxon>
        <taxon>Rhodobacterales</taxon>
        <taxon>Roseobacteraceae</taxon>
        <taxon>Hasllibacter</taxon>
    </lineage>
</organism>
<reference evidence="3 4" key="1">
    <citation type="submission" date="2018-03" db="EMBL/GenBank/DDBJ databases">
        <title>Genomic Encyclopedia of Archaeal and Bacterial Type Strains, Phase II (KMG-II): from individual species to whole genera.</title>
        <authorList>
            <person name="Goeker M."/>
        </authorList>
    </citation>
    <scope>NUCLEOTIDE SEQUENCE [LARGE SCALE GENOMIC DNA]</scope>
    <source>
        <strain evidence="3 4">DSM 29318</strain>
    </source>
</reference>
<dbReference type="RefSeq" id="WP_106159323.1">
    <property type="nucleotide sequence ID" value="NZ_PVTT01000001.1"/>
</dbReference>
<feature type="domain" description="Flagellar motor switch protein FliN-like C-terminal" evidence="2">
    <location>
        <begin position="199"/>
        <end position="260"/>
    </location>
</feature>
<proteinExistence type="predicted"/>
<dbReference type="EMBL" id="PVTT01000001">
    <property type="protein sequence ID" value="PRY94867.1"/>
    <property type="molecule type" value="Genomic_DNA"/>
</dbReference>
<comment type="caution">
    <text evidence="3">The sequence shown here is derived from an EMBL/GenBank/DDBJ whole genome shotgun (WGS) entry which is preliminary data.</text>
</comment>
<dbReference type="Pfam" id="PF01052">
    <property type="entry name" value="FliMN_C"/>
    <property type="match status" value="1"/>
</dbReference>
<dbReference type="InterPro" id="IPR036429">
    <property type="entry name" value="SpoA-like_sf"/>
</dbReference>
<evidence type="ECO:0000259" key="2">
    <source>
        <dbReference type="Pfam" id="PF01052"/>
    </source>
</evidence>
<dbReference type="AlphaFoldDB" id="A0A2T0X7G5"/>
<keyword evidence="3" id="KW-0282">Flagellum</keyword>
<sequence length="337" mass="34756">MALAAPDLLPRLLRRPSAARTPARAAVMGAVPRLAERWTGMPLVPRNLDIVLGERERLAPLPEGPLLAFSAENAPRDGFAVFTPNLADAVAEWRLTGRPLAGTAPTGGGIAAGALCASFAAELLALVDEVASWLSAGPRPARPLNILLEPGLYERIELHLAGKGVDGRIVLLRPVEGREGMAPDLSGGPVPLSRKGSRAPLRAVLARARIPLAQIEGLTVGTVLPLNGIGLSGATLEAKGRSIASGRVGRAGTVRALRLHGTGRPNGSVPDVLSPADVMGTAFGLERPIQPVSGALQEQDRPDERDGEPSTRAFGGHSTPAPGNDPPTSEAGEPAGS</sequence>
<dbReference type="InterPro" id="IPR001543">
    <property type="entry name" value="FliN-like_C"/>
</dbReference>
<keyword evidence="3" id="KW-0966">Cell projection</keyword>
<evidence type="ECO:0000313" key="4">
    <source>
        <dbReference type="Proteomes" id="UP000238801"/>
    </source>
</evidence>
<accession>A0A2T0X7G5</accession>
<keyword evidence="3" id="KW-0969">Cilium</keyword>
<feature type="region of interest" description="Disordered" evidence="1">
    <location>
        <begin position="291"/>
        <end position="337"/>
    </location>
</feature>
<evidence type="ECO:0000313" key="3">
    <source>
        <dbReference type="EMBL" id="PRY94867.1"/>
    </source>
</evidence>